<dbReference type="AlphaFoldDB" id="A0A166PBS3"/>
<feature type="compositionally biased region" description="Low complexity" evidence="1">
    <location>
        <begin position="28"/>
        <end position="37"/>
    </location>
</feature>
<reference evidence="3 4" key="1">
    <citation type="journal article" date="2016" name="Mol. Biol. Evol.">
        <title>Comparative Genomics of Early-Diverging Mushroom-Forming Fungi Provides Insights into the Origins of Lignocellulose Decay Capabilities.</title>
        <authorList>
            <person name="Nagy L.G."/>
            <person name="Riley R."/>
            <person name="Tritt A."/>
            <person name="Adam C."/>
            <person name="Daum C."/>
            <person name="Floudas D."/>
            <person name="Sun H."/>
            <person name="Yadav J.S."/>
            <person name="Pangilinan J."/>
            <person name="Larsson K.H."/>
            <person name="Matsuura K."/>
            <person name="Barry K."/>
            <person name="Labutti K."/>
            <person name="Kuo R."/>
            <person name="Ohm R.A."/>
            <person name="Bhattacharya S.S."/>
            <person name="Shirouzu T."/>
            <person name="Yoshinaga Y."/>
            <person name="Martin F.M."/>
            <person name="Grigoriev I.V."/>
            <person name="Hibbett D.S."/>
        </authorList>
    </citation>
    <scope>NUCLEOTIDE SEQUENCE [LARGE SCALE GENOMIC DNA]</scope>
    <source>
        <strain evidence="3 4">CBS 109695</strain>
    </source>
</reference>
<dbReference type="Proteomes" id="UP000076532">
    <property type="component" value="Unassembled WGS sequence"/>
</dbReference>
<evidence type="ECO:0000256" key="1">
    <source>
        <dbReference type="SAM" id="MobiDB-lite"/>
    </source>
</evidence>
<evidence type="ECO:0000259" key="2">
    <source>
        <dbReference type="Pfam" id="PF20236"/>
    </source>
</evidence>
<dbReference type="Pfam" id="PF20236">
    <property type="entry name" value="DUF6593"/>
    <property type="match status" value="1"/>
</dbReference>
<feature type="domain" description="DUF6593" evidence="2">
    <location>
        <begin position="12"/>
        <end position="171"/>
    </location>
</feature>
<protein>
    <recommendedName>
        <fullName evidence="2">DUF6593 domain-containing protein</fullName>
    </recommendedName>
</protein>
<name>A0A166PBS3_9AGAM</name>
<gene>
    <name evidence="3" type="ORF">FIBSPDRAFT_887619</name>
</gene>
<accession>A0A166PBS3</accession>
<evidence type="ECO:0000313" key="3">
    <source>
        <dbReference type="EMBL" id="KZP25929.1"/>
    </source>
</evidence>
<feature type="region of interest" description="Disordered" evidence="1">
    <location>
        <begin position="26"/>
        <end position="50"/>
    </location>
</feature>
<dbReference type="EMBL" id="KV417517">
    <property type="protein sequence ID" value="KZP25929.1"/>
    <property type="molecule type" value="Genomic_DNA"/>
</dbReference>
<proteinExistence type="predicted"/>
<evidence type="ECO:0000313" key="4">
    <source>
        <dbReference type="Proteomes" id="UP000076532"/>
    </source>
</evidence>
<dbReference type="InterPro" id="IPR046528">
    <property type="entry name" value="DUF6593"/>
</dbReference>
<keyword evidence="4" id="KW-1185">Reference proteome</keyword>
<dbReference type="OrthoDB" id="3360976at2759"/>
<sequence length="203" mass="22381">MQLILLDDWAFATVLTDSSRRAQYKVETSSTKPKTTTISRSAKDGQMMPKHGDTLTNAGELEWVKVASVEWRGVGPSNWIYEGTETSLLEYVPDSTGKSKMQVAGSDGRAYAWKKSGKDFALQSADKTVKPALRIATYYPHKYASIPGPGKLDISPEAEHMVELVVISFLVSACMKDNLSSRNNWLFRKVVGAASNEGWADNN</sequence>
<organism evidence="3 4">
    <name type="scientific">Athelia psychrophila</name>
    <dbReference type="NCBI Taxonomy" id="1759441"/>
    <lineage>
        <taxon>Eukaryota</taxon>
        <taxon>Fungi</taxon>
        <taxon>Dikarya</taxon>
        <taxon>Basidiomycota</taxon>
        <taxon>Agaricomycotina</taxon>
        <taxon>Agaricomycetes</taxon>
        <taxon>Agaricomycetidae</taxon>
        <taxon>Atheliales</taxon>
        <taxon>Atheliaceae</taxon>
        <taxon>Athelia</taxon>
    </lineage>
</organism>